<protein>
    <submittedName>
        <fullName evidence="4">TetR/AcrR family transcriptional regulator</fullName>
    </submittedName>
</protein>
<evidence type="ECO:0000313" key="5">
    <source>
        <dbReference type="Proteomes" id="UP000269573"/>
    </source>
</evidence>
<keyword evidence="5" id="KW-1185">Reference proteome</keyword>
<dbReference type="SUPFAM" id="SSF46689">
    <property type="entry name" value="Homeodomain-like"/>
    <property type="match status" value="1"/>
</dbReference>
<organism evidence="4 5">
    <name type="scientific">Brevibacillus nitrificans</name>
    <dbReference type="NCBI Taxonomy" id="651560"/>
    <lineage>
        <taxon>Bacteria</taxon>
        <taxon>Bacillati</taxon>
        <taxon>Bacillota</taxon>
        <taxon>Bacilli</taxon>
        <taxon>Bacillales</taxon>
        <taxon>Paenibacillaceae</taxon>
        <taxon>Brevibacillus</taxon>
    </lineage>
</organism>
<accession>A0A3M8CU53</accession>
<feature type="domain" description="HTH tetR-type" evidence="3">
    <location>
        <begin position="9"/>
        <end position="69"/>
    </location>
</feature>
<dbReference type="InterPro" id="IPR001647">
    <property type="entry name" value="HTH_TetR"/>
</dbReference>
<sequence>MNRKEVKLKRMLQYFVDATVEIINEEGLENVTARKIADRAGYTGSTIYNYFEELSHLVYFASMRFVNEYMQDLPNYLAKSDSYLEKYLLSWECFCKHSFHNPKIYHAIFISDLGKKPKEVLEHYFSIYSSELLGFPEEIKPLLYNPDLVSRSREMLEMAKKESDIDEQMIEEANEMAVLIWEGMMTTLLNRRRDMDIQEGIQKTMLYIRNSMKILER</sequence>
<proteinExistence type="predicted"/>
<dbReference type="Proteomes" id="UP000269573">
    <property type="component" value="Unassembled WGS sequence"/>
</dbReference>
<comment type="caution">
    <text evidence="4">The sequence shown here is derived from an EMBL/GenBank/DDBJ whole genome shotgun (WGS) entry which is preliminary data.</text>
</comment>
<dbReference type="InterPro" id="IPR009057">
    <property type="entry name" value="Homeodomain-like_sf"/>
</dbReference>
<dbReference type="GO" id="GO:0003677">
    <property type="term" value="F:DNA binding"/>
    <property type="evidence" value="ECO:0007669"/>
    <property type="project" value="UniProtKB-UniRule"/>
</dbReference>
<evidence type="ECO:0000256" key="2">
    <source>
        <dbReference type="PROSITE-ProRule" id="PRU00335"/>
    </source>
</evidence>
<evidence type="ECO:0000256" key="1">
    <source>
        <dbReference type="ARBA" id="ARBA00023125"/>
    </source>
</evidence>
<dbReference type="AlphaFoldDB" id="A0A3M8CU53"/>
<dbReference type="EMBL" id="RHHU01000021">
    <property type="protein sequence ID" value="RNB79049.1"/>
    <property type="molecule type" value="Genomic_DNA"/>
</dbReference>
<name>A0A3M8CU53_9BACL</name>
<evidence type="ECO:0000259" key="3">
    <source>
        <dbReference type="PROSITE" id="PS50977"/>
    </source>
</evidence>
<evidence type="ECO:0000313" key="4">
    <source>
        <dbReference type="EMBL" id="RNB79049.1"/>
    </source>
</evidence>
<dbReference type="PROSITE" id="PS50977">
    <property type="entry name" value="HTH_TETR_2"/>
    <property type="match status" value="1"/>
</dbReference>
<keyword evidence="1 2" id="KW-0238">DNA-binding</keyword>
<reference evidence="4 5" key="1">
    <citation type="submission" date="2018-10" db="EMBL/GenBank/DDBJ databases">
        <title>Phylogenomics of Brevibacillus.</title>
        <authorList>
            <person name="Dunlap C."/>
        </authorList>
    </citation>
    <scope>NUCLEOTIDE SEQUENCE [LARGE SCALE GENOMIC DNA]</scope>
    <source>
        <strain evidence="4 5">JCM 15774</strain>
    </source>
</reference>
<feature type="DNA-binding region" description="H-T-H motif" evidence="2">
    <location>
        <begin position="32"/>
        <end position="51"/>
    </location>
</feature>
<dbReference type="Gene3D" id="1.10.357.10">
    <property type="entry name" value="Tetracycline Repressor, domain 2"/>
    <property type="match status" value="1"/>
</dbReference>
<dbReference type="Pfam" id="PF00440">
    <property type="entry name" value="TetR_N"/>
    <property type="match status" value="1"/>
</dbReference>
<gene>
    <name evidence="4" type="ORF">EDM59_27750</name>
</gene>
<dbReference type="RefSeq" id="WP_122926608.1">
    <property type="nucleotide sequence ID" value="NZ_RHHU01000021.1"/>
</dbReference>